<accession>A0ABX1AIE0</accession>
<evidence type="ECO:0000256" key="1">
    <source>
        <dbReference type="SAM" id="MobiDB-lite"/>
    </source>
</evidence>
<proteinExistence type="predicted"/>
<dbReference type="Proteomes" id="UP000746503">
    <property type="component" value="Unassembled WGS sequence"/>
</dbReference>
<gene>
    <name evidence="2" type="ORF">HCJ92_11635</name>
</gene>
<name>A0ABX1AIE0_9ACTN</name>
<organism evidence="2 3">
    <name type="scientific">Streptomyces spiramenti</name>
    <dbReference type="NCBI Taxonomy" id="2720606"/>
    <lineage>
        <taxon>Bacteria</taxon>
        <taxon>Bacillati</taxon>
        <taxon>Actinomycetota</taxon>
        <taxon>Actinomycetes</taxon>
        <taxon>Kitasatosporales</taxon>
        <taxon>Streptomycetaceae</taxon>
        <taxon>Streptomyces</taxon>
    </lineage>
</organism>
<dbReference type="EMBL" id="JAAVJB010000076">
    <property type="protein sequence ID" value="NJP66923.1"/>
    <property type="molecule type" value="Genomic_DNA"/>
</dbReference>
<comment type="caution">
    <text evidence="2">The sequence shown here is derived from an EMBL/GenBank/DDBJ whole genome shotgun (WGS) entry which is preliminary data.</text>
</comment>
<evidence type="ECO:0000313" key="2">
    <source>
        <dbReference type="EMBL" id="NJP66923.1"/>
    </source>
</evidence>
<evidence type="ECO:0000313" key="3">
    <source>
        <dbReference type="Proteomes" id="UP000746503"/>
    </source>
</evidence>
<feature type="region of interest" description="Disordered" evidence="1">
    <location>
        <begin position="80"/>
        <end position="103"/>
    </location>
</feature>
<feature type="compositionally biased region" description="Acidic residues" evidence="1">
    <location>
        <begin position="87"/>
        <end position="103"/>
    </location>
</feature>
<keyword evidence="3" id="KW-1185">Reference proteome</keyword>
<dbReference type="RefSeq" id="WP_167933443.1">
    <property type="nucleotide sequence ID" value="NZ_JAAVJB010000076.1"/>
</dbReference>
<sequence length="103" mass="11160">MSADESRYVRLHVELVLEVADSERLTSVARQRVDADELMPDAERLAARDAVAGEPAEAVAYLVEPAALIGDLPGVELVHASWSSEPTEADGEPSADPDADWYR</sequence>
<protein>
    <submittedName>
        <fullName evidence="2">Uncharacterized protein</fullName>
    </submittedName>
</protein>
<reference evidence="2 3" key="1">
    <citation type="submission" date="2020-03" db="EMBL/GenBank/DDBJ databases">
        <title>Draft genome of Streptomyces sp. ventii, isolated from the Axial Seamount in the Pacific Ocean, and resequencing of the two type strains Streptomyces lonarensis strain NCL 716 and Streptomyces bohaiensis strain 11A07.</title>
        <authorList>
            <person name="Loughran R.M."/>
            <person name="Pfannmuller K.M."/>
            <person name="Wasson B.J."/>
            <person name="Deadmond M.C."/>
            <person name="Paddock B.E."/>
            <person name="Koyack M.J."/>
            <person name="Gallegos D.A."/>
            <person name="Mitchell E.A."/>
            <person name="Ushijima B."/>
            <person name="Saw J.H."/>
            <person name="Mcphail K.L."/>
            <person name="Videau P."/>
        </authorList>
    </citation>
    <scope>NUCLEOTIDE SEQUENCE [LARGE SCALE GENOMIC DNA]</scope>
    <source>
        <strain evidence="3">5675061</strain>
    </source>
</reference>